<protein>
    <submittedName>
        <fullName evidence="1">Uncharacterized protein</fullName>
    </submittedName>
</protein>
<dbReference type="EMBL" id="ML978367">
    <property type="protein sequence ID" value="KAF2023225.1"/>
    <property type="molecule type" value="Genomic_DNA"/>
</dbReference>
<evidence type="ECO:0000313" key="1">
    <source>
        <dbReference type="EMBL" id="KAF2023225.1"/>
    </source>
</evidence>
<keyword evidence="2" id="KW-1185">Reference proteome</keyword>
<accession>A0A9P4GXB8</accession>
<name>A0A9P4GXB8_9PLEO</name>
<dbReference type="OrthoDB" id="3688094at2759"/>
<dbReference type="Proteomes" id="UP000799777">
    <property type="component" value="Unassembled WGS sequence"/>
</dbReference>
<evidence type="ECO:0000313" key="2">
    <source>
        <dbReference type="Proteomes" id="UP000799777"/>
    </source>
</evidence>
<sequence>MHCRLLKWEFVCAICRLSINDDIVSTSSCPPSISYSPRYCNRATTLHLDGCPSKSCPLCQKAPLVYPYHSQCRKTLLQTLIGDKLLEDGWLLRFSHAMSHHERHRPTPASLLKDFQALFTTITNTLSPHTPVARFLPCLERLPNELQEQIFSFVLDSPGGNVLFYHEALDVLQKIRKWPEEKQRSVSCIGALYARWDVLNHTSYLAGLYVQSMTDSTQMKAIDDVWDHVVVRWDDVGIIRIAFVDSRSAPYIAAGPGYVQVLRRSKLSHDQIWITLEGLLISGIGVPRRFSHRIFWNSLTPLPLEILPEKSCVARDMIGSYSPLKGMTGISVAHWNREIIAIHIHKGKEDVSHVYKSVRSDATWIHCSLKAPETIEAIWYVSYMSNGSGLVVKTSHKLVWMCGYIDPACPKDCFVVAIPQTKAIYHGFDTGNKRGLIIGPIPALPAPDCYKELIDPPTWEFPDPPSLANYPLYAWSCSMASLNGVHRAIFDLPKHQHGRTLQDG</sequence>
<dbReference type="AlphaFoldDB" id="A0A9P4GXB8"/>
<organism evidence="1 2">
    <name type="scientific">Setomelanomma holmii</name>
    <dbReference type="NCBI Taxonomy" id="210430"/>
    <lineage>
        <taxon>Eukaryota</taxon>
        <taxon>Fungi</taxon>
        <taxon>Dikarya</taxon>
        <taxon>Ascomycota</taxon>
        <taxon>Pezizomycotina</taxon>
        <taxon>Dothideomycetes</taxon>
        <taxon>Pleosporomycetidae</taxon>
        <taxon>Pleosporales</taxon>
        <taxon>Pleosporineae</taxon>
        <taxon>Phaeosphaeriaceae</taxon>
        <taxon>Setomelanomma</taxon>
    </lineage>
</organism>
<gene>
    <name evidence="1" type="ORF">EK21DRAFT_95086</name>
</gene>
<proteinExistence type="predicted"/>
<reference evidence="1" key="1">
    <citation type="journal article" date="2020" name="Stud. Mycol.">
        <title>101 Dothideomycetes genomes: a test case for predicting lifestyles and emergence of pathogens.</title>
        <authorList>
            <person name="Haridas S."/>
            <person name="Albert R."/>
            <person name="Binder M."/>
            <person name="Bloem J."/>
            <person name="Labutti K."/>
            <person name="Salamov A."/>
            <person name="Andreopoulos B."/>
            <person name="Baker S."/>
            <person name="Barry K."/>
            <person name="Bills G."/>
            <person name="Bluhm B."/>
            <person name="Cannon C."/>
            <person name="Castanera R."/>
            <person name="Culley D."/>
            <person name="Daum C."/>
            <person name="Ezra D."/>
            <person name="Gonzalez J."/>
            <person name="Henrissat B."/>
            <person name="Kuo A."/>
            <person name="Liang C."/>
            <person name="Lipzen A."/>
            <person name="Lutzoni F."/>
            <person name="Magnuson J."/>
            <person name="Mondo S."/>
            <person name="Nolan M."/>
            <person name="Ohm R."/>
            <person name="Pangilinan J."/>
            <person name="Park H.-J."/>
            <person name="Ramirez L."/>
            <person name="Alfaro M."/>
            <person name="Sun H."/>
            <person name="Tritt A."/>
            <person name="Yoshinaga Y."/>
            <person name="Zwiers L.-H."/>
            <person name="Turgeon B."/>
            <person name="Goodwin S."/>
            <person name="Spatafora J."/>
            <person name="Crous P."/>
            <person name="Grigoriev I."/>
        </authorList>
    </citation>
    <scope>NUCLEOTIDE SEQUENCE</scope>
    <source>
        <strain evidence="1">CBS 110217</strain>
    </source>
</reference>
<comment type="caution">
    <text evidence="1">The sequence shown here is derived from an EMBL/GenBank/DDBJ whole genome shotgun (WGS) entry which is preliminary data.</text>
</comment>